<dbReference type="Gene3D" id="1.10.540.10">
    <property type="entry name" value="Acyl-CoA dehydrogenase/oxidase, N-terminal domain"/>
    <property type="match status" value="1"/>
</dbReference>
<dbReference type="InterPro" id="IPR046373">
    <property type="entry name" value="Acyl-CoA_Oxase/DH_mid-dom_sf"/>
</dbReference>
<dbReference type="SUPFAM" id="SSF56645">
    <property type="entry name" value="Acyl-CoA dehydrogenase NM domain-like"/>
    <property type="match status" value="1"/>
</dbReference>
<organism evidence="3 4">
    <name type="scientific">Crenobacter oryzisoli</name>
    <dbReference type="NCBI Taxonomy" id="3056844"/>
    <lineage>
        <taxon>Bacteria</taxon>
        <taxon>Pseudomonadati</taxon>
        <taxon>Pseudomonadota</taxon>
        <taxon>Betaproteobacteria</taxon>
        <taxon>Neisseriales</taxon>
        <taxon>Neisseriaceae</taxon>
        <taxon>Crenobacter</taxon>
    </lineage>
</organism>
<dbReference type="InterPro" id="IPR009100">
    <property type="entry name" value="AcylCoA_DH/oxidase_NM_dom_sf"/>
</dbReference>
<evidence type="ECO:0000259" key="2">
    <source>
        <dbReference type="Pfam" id="PF08028"/>
    </source>
</evidence>
<dbReference type="Pfam" id="PF08028">
    <property type="entry name" value="Acyl-CoA_dh_2"/>
    <property type="match status" value="1"/>
</dbReference>
<dbReference type="InterPro" id="IPR013107">
    <property type="entry name" value="Acyl-CoA_DH_C"/>
</dbReference>
<name>A0ABT7XS21_9NEIS</name>
<gene>
    <name evidence="3" type="ORF">QU481_17170</name>
</gene>
<dbReference type="Gene3D" id="2.40.110.10">
    <property type="entry name" value="Butyryl-CoA Dehydrogenase, subunit A, domain 2"/>
    <property type="match status" value="1"/>
</dbReference>
<evidence type="ECO:0000313" key="3">
    <source>
        <dbReference type="EMBL" id="MDN0076601.1"/>
    </source>
</evidence>
<dbReference type="InterPro" id="IPR037069">
    <property type="entry name" value="AcylCoA_DH/ox_N_sf"/>
</dbReference>
<feature type="domain" description="Acyl-CoA dehydrogenase C-terminal" evidence="2">
    <location>
        <begin position="248"/>
        <end position="379"/>
    </location>
</feature>
<proteinExistence type="predicted"/>
<evidence type="ECO:0000313" key="4">
    <source>
        <dbReference type="Proteomes" id="UP001168540"/>
    </source>
</evidence>
<dbReference type="EMBL" id="JAUEDK010000037">
    <property type="protein sequence ID" value="MDN0076601.1"/>
    <property type="molecule type" value="Genomic_DNA"/>
</dbReference>
<protein>
    <recommendedName>
        <fullName evidence="2">Acyl-CoA dehydrogenase C-terminal domain-containing protein</fullName>
    </recommendedName>
</protein>
<dbReference type="Gene3D" id="1.20.140.10">
    <property type="entry name" value="Butyryl-CoA Dehydrogenase, subunit A, domain 3"/>
    <property type="match status" value="1"/>
</dbReference>
<dbReference type="PANTHER" id="PTHR48083">
    <property type="entry name" value="MEDIUM-CHAIN SPECIFIC ACYL-COA DEHYDROGENASE, MITOCHONDRIAL-RELATED"/>
    <property type="match status" value="1"/>
</dbReference>
<dbReference type="SUPFAM" id="SSF47203">
    <property type="entry name" value="Acyl-CoA dehydrogenase C-terminal domain-like"/>
    <property type="match status" value="1"/>
</dbReference>
<accession>A0ABT7XS21</accession>
<evidence type="ECO:0000256" key="1">
    <source>
        <dbReference type="ARBA" id="ARBA00023002"/>
    </source>
</evidence>
<dbReference type="InterPro" id="IPR036250">
    <property type="entry name" value="AcylCo_DH-like_C"/>
</dbReference>
<dbReference type="Proteomes" id="UP001168540">
    <property type="component" value="Unassembled WGS sequence"/>
</dbReference>
<reference evidence="3" key="1">
    <citation type="submission" date="2023-06" db="EMBL/GenBank/DDBJ databases">
        <authorList>
            <person name="Zhang S."/>
        </authorList>
    </citation>
    <scope>NUCLEOTIDE SEQUENCE</scope>
    <source>
        <strain evidence="3">SG2303</strain>
    </source>
</reference>
<dbReference type="InterPro" id="IPR050741">
    <property type="entry name" value="Acyl-CoA_dehydrogenase"/>
</dbReference>
<dbReference type="PANTHER" id="PTHR48083:SF19">
    <property type="entry name" value="FLAVIN-DEPENDENT MONOOXYGENASE, OXYGENASE SUBUNIT HSAA"/>
    <property type="match status" value="1"/>
</dbReference>
<dbReference type="RefSeq" id="WP_289831254.1">
    <property type="nucleotide sequence ID" value="NZ_JAUEDK010000037.1"/>
</dbReference>
<keyword evidence="4" id="KW-1185">Reference proteome</keyword>
<keyword evidence="1" id="KW-0560">Oxidoreductase</keyword>
<dbReference type="PIRSF" id="PIRSF016578">
    <property type="entry name" value="HsaA"/>
    <property type="match status" value="1"/>
</dbReference>
<sequence>MNTMTKPEAGTVTAQALIARAIEMQPVLRERAATTESLRMVDPRTVADFKQAGFFKMFQSSYWGGYECHPADIFQVQELLAQACPSSAWIMGVVGVHNWQLAHFPLQAQVDVWGDNPNVLLSSSYAPTGTVEEVEGGCILRGRWFFSSGVDHVDWVLLGANILREGVPFPDYRTYLVPKQDFKIIDDWHVMGLKGTGSKSVELNEAFVPDHRQLPIAASQMLSTPGMADGTADAPLFRVPFPTIFGACITTPALGAAQRMLDLFVESAMHATSAYTGAKWSAEQMTQLRIAESDAELRAARLQLRANFNEVMEAAERDGDIGLLDRGRYRFDHCNLVDLAYRAADRIFVASGARSLVSTQPMQRLYCDIQAARVHAINNRVKWGSTLGQMAMDHYPDDILSLFI</sequence>
<comment type="caution">
    <text evidence="3">The sequence shown here is derived from an EMBL/GenBank/DDBJ whole genome shotgun (WGS) entry which is preliminary data.</text>
</comment>